<dbReference type="InterPro" id="IPR046346">
    <property type="entry name" value="Aminoacid_DH-like_N_sf"/>
</dbReference>
<dbReference type="GO" id="GO:0000166">
    <property type="term" value="F:nucleotide binding"/>
    <property type="evidence" value="ECO:0007669"/>
    <property type="project" value="UniProtKB-KW"/>
</dbReference>
<evidence type="ECO:0000256" key="1">
    <source>
        <dbReference type="ARBA" id="ARBA00006382"/>
    </source>
</evidence>
<dbReference type="OrthoDB" id="9803297at2"/>
<protein>
    <submittedName>
        <fullName evidence="8">Leucine dehydrogenase</fullName>
    </submittedName>
</protein>
<dbReference type="PROSITE" id="PS00074">
    <property type="entry name" value="GLFV_DEHYDROGENASE"/>
    <property type="match status" value="1"/>
</dbReference>
<dbReference type="InterPro" id="IPR006095">
    <property type="entry name" value="Glu/Leu/Phe/Val/Trp_DH"/>
</dbReference>
<dbReference type="InterPro" id="IPR006096">
    <property type="entry name" value="Glu/Leu/Phe/Val/Trp_DH_C"/>
</dbReference>
<dbReference type="GO" id="GO:0016639">
    <property type="term" value="F:oxidoreductase activity, acting on the CH-NH2 group of donors, NAD or NADP as acceptor"/>
    <property type="evidence" value="ECO:0007669"/>
    <property type="project" value="InterPro"/>
</dbReference>
<dbReference type="InterPro" id="IPR006097">
    <property type="entry name" value="Glu/Leu/Phe/Val/Trp_DH_dimer"/>
</dbReference>
<dbReference type="SUPFAM" id="SSF51735">
    <property type="entry name" value="NAD(P)-binding Rossmann-fold domains"/>
    <property type="match status" value="1"/>
</dbReference>
<dbReference type="AlphaFoldDB" id="A0A1D2YSZ5"/>
<sequence length="365" mass="40277">MKNERKDVFSIFEQMEKYGHEQVIFNYDKATGLKSIIAIHDTTLGPALGGCRMWNYETEQDAIKDALRLSRGMTYKCAVSNIMHGGGKAVIIGDPRKDKTPELFQSLGTFVETLKGRYYTGTDVGTVGMDFVHAAKQSEYIVGLPEEYGGSGNSAIITAYGVWRGMKATAKEVFGTDSLEGLTVAVQGLGKVGYVLVKYLIEEGARVIATDIMEDNINRVKEEFPEVEIVSPNEIFGVECDIFSPNALGAVINDETISQFKCKAICGAANNVLAEEHHGDFLHEKGILYAPDYVVNAGGLIQVADELQGYNKDRAFRNASLIYDTLTEIFTISKEENMPTYKAADKLVEKRIEIIGQLQSKYTGR</sequence>
<evidence type="ECO:0000313" key="9">
    <source>
        <dbReference type="Proteomes" id="UP000243739"/>
    </source>
</evidence>
<evidence type="ECO:0000256" key="4">
    <source>
        <dbReference type="PIRSR" id="PIRSR000188-1"/>
    </source>
</evidence>
<dbReference type="SUPFAM" id="SSF53223">
    <property type="entry name" value="Aminoacid dehydrogenase-like, N-terminal domain"/>
    <property type="match status" value="1"/>
</dbReference>
<dbReference type="PANTHER" id="PTHR42722:SF1">
    <property type="entry name" value="VALINE DEHYDROGENASE"/>
    <property type="match status" value="1"/>
</dbReference>
<dbReference type="PIRSF" id="PIRSF000188">
    <property type="entry name" value="Phe_leu_dh"/>
    <property type="match status" value="1"/>
</dbReference>
<dbReference type="Gene3D" id="3.40.50.720">
    <property type="entry name" value="NAD(P)-binding Rossmann-like Domain"/>
    <property type="match status" value="1"/>
</dbReference>
<name>A0A1D2YSZ5_9BACI</name>
<reference evidence="8 9" key="1">
    <citation type="submission" date="2016-09" db="EMBL/GenBank/DDBJ databases">
        <title>Draft genome sequence for the type strain of Vulcanibacillus modesticaldus BR, a strictly anaerobic, moderately thermophilic, and nitrate-reducing bacterium from deep sea-hydrothermal vents of the Mid-Atlantic Ridge.</title>
        <authorList>
            <person name="Abin C.A."/>
            <person name="Hollibaugh J.T."/>
        </authorList>
    </citation>
    <scope>NUCLEOTIDE SEQUENCE [LARGE SCALE GENOMIC DNA]</scope>
    <source>
        <strain evidence="8 9">BR</strain>
    </source>
</reference>
<keyword evidence="3 5" id="KW-0520">NAD</keyword>
<keyword evidence="9" id="KW-1185">Reference proteome</keyword>
<evidence type="ECO:0000256" key="6">
    <source>
        <dbReference type="RuleBase" id="RU004417"/>
    </source>
</evidence>
<accession>A0A1D2YSZ5</accession>
<dbReference type="Pfam" id="PF00208">
    <property type="entry name" value="ELFV_dehydrog"/>
    <property type="match status" value="2"/>
</dbReference>
<dbReference type="RefSeq" id="WP_069657285.1">
    <property type="nucleotide sequence ID" value="NZ_MIJF01000048.1"/>
</dbReference>
<dbReference type="PRINTS" id="PR00082">
    <property type="entry name" value="GLFDHDRGNASE"/>
</dbReference>
<evidence type="ECO:0000256" key="3">
    <source>
        <dbReference type="ARBA" id="ARBA00023027"/>
    </source>
</evidence>
<comment type="caution">
    <text evidence="8">The sequence shown here is derived from an EMBL/GenBank/DDBJ whole genome shotgun (WGS) entry which is preliminary data.</text>
</comment>
<dbReference type="InterPro" id="IPR036291">
    <property type="entry name" value="NAD(P)-bd_dom_sf"/>
</dbReference>
<dbReference type="STRING" id="337097.BHF71_10725"/>
<keyword evidence="5" id="KW-0547">Nucleotide-binding</keyword>
<dbReference type="CDD" id="cd01075">
    <property type="entry name" value="NAD_bind_Leu_Phe_Val_DH"/>
    <property type="match status" value="1"/>
</dbReference>
<evidence type="ECO:0000256" key="2">
    <source>
        <dbReference type="ARBA" id="ARBA00023002"/>
    </source>
</evidence>
<feature type="domain" description="Glutamate/phenylalanine/leucine/valine/L-tryptophan dehydrogenase C-terminal" evidence="7">
    <location>
        <begin position="154"/>
        <end position="360"/>
    </location>
</feature>
<evidence type="ECO:0000259" key="7">
    <source>
        <dbReference type="SMART" id="SM00839"/>
    </source>
</evidence>
<dbReference type="SMART" id="SM00839">
    <property type="entry name" value="ELFV_dehydrog"/>
    <property type="match status" value="1"/>
</dbReference>
<dbReference type="PANTHER" id="PTHR42722">
    <property type="entry name" value="LEUCINE DEHYDROGENASE"/>
    <property type="match status" value="1"/>
</dbReference>
<gene>
    <name evidence="8" type="ORF">BHF71_10725</name>
</gene>
<evidence type="ECO:0000256" key="5">
    <source>
        <dbReference type="PIRSR" id="PIRSR000188-2"/>
    </source>
</evidence>
<proteinExistence type="inferred from homology"/>
<feature type="binding site" evidence="5">
    <location>
        <begin position="188"/>
        <end position="193"/>
    </location>
    <ligand>
        <name>NAD(+)</name>
        <dbReference type="ChEBI" id="CHEBI:57540"/>
    </ligand>
</feature>
<evidence type="ECO:0000313" key="8">
    <source>
        <dbReference type="EMBL" id="OEF98842.1"/>
    </source>
</evidence>
<comment type="similarity">
    <text evidence="1 6">Belongs to the Glu/Leu/Phe/Val dehydrogenases family.</text>
</comment>
<dbReference type="Proteomes" id="UP000243739">
    <property type="component" value="Unassembled WGS sequence"/>
</dbReference>
<dbReference type="GO" id="GO:0006520">
    <property type="term" value="P:amino acid metabolic process"/>
    <property type="evidence" value="ECO:0007669"/>
    <property type="project" value="InterPro"/>
</dbReference>
<feature type="active site" description="Proton donor/acceptor" evidence="4">
    <location>
        <position position="88"/>
    </location>
</feature>
<keyword evidence="2 6" id="KW-0560">Oxidoreductase</keyword>
<organism evidence="8 9">
    <name type="scientific">Vulcanibacillus modesticaldus</name>
    <dbReference type="NCBI Taxonomy" id="337097"/>
    <lineage>
        <taxon>Bacteria</taxon>
        <taxon>Bacillati</taxon>
        <taxon>Bacillota</taxon>
        <taxon>Bacilli</taxon>
        <taxon>Bacillales</taxon>
        <taxon>Bacillaceae</taxon>
        <taxon>Vulcanibacillus</taxon>
    </lineage>
</organism>
<dbReference type="EMBL" id="MIJF01000048">
    <property type="protein sequence ID" value="OEF98842.1"/>
    <property type="molecule type" value="Genomic_DNA"/>
</dbReference>
<dbReference type="InterPro" id="IPR033524">
    <property type="entry name" value="Glu/Leu/Phe/Val_DH_AS"/>
</dbReference>
<dbReference type="InterPro" id="IPR016211">
    <property type="entry name" value="Glu/Phe/Leu/Val/Trp_DH_bac/arc"/>
</dbReference>
<dbReference type="Pfam" id="PF02812">
    <property type="entry name" value="ELFV_dehydrog_N"/>
    <property type="match status" value="1"/>
</dbReference>
<dbReference type="Gene3D" id="3.40.50.10860">
    <property type="entry name" value="Leucine Dehydrogenase, chain A, domain 1"/>
    <property type="match status" value="1"/>
</dbReference>
<dbReference type="FunFam" id="3.40.50.10860:FF:000010">
    <property type="entry name" value="Leucine dehydrogenase"/>
    <property type="match status" value="1"/>
</dbReference>